<dbReference type="GO" id="GO:0032259">
    <property type="term" value="P:methylation"/>
    <property type="evidence" value="ECO:0007669"/>
    <property type="project" value="UniProtKB-KW"/>
</dbReference>
<name>A0A1X0NQR6_9TRYP</name>
<keyword evidence="3" id="KW-1185">Reference proteome</keyword>
<dbReference type="CDD" id="cd02440">
    <property type="entry name" value="AdoMet_MTases"/>
    <property type="match status" value="1"/>
</dbReference>
<dbReference type="OrthoDB" id="540004at2759"/>
<sequence length="230" mass="26323">MPKLFHLLSIKNLRSTIYDWIVTSMTIVWYREVFLQCPVESTILDVGVGTGTSLIANRDIIQSKQLLVTGVDYDVDYVQRANANVSKYRLNNQVKIVHSSILDFKESPFDVIYFSGSFMIMPNKVDVLKHCCSLLRRSKTNGVSSGEEKENVAVFFFTQTFEKPTLLGLYITPILKRLMKIVTTIDFGEVTYEKDFLLTLKEAGVKVVSLRTLEESYFRKQVIVIARPED</sequence>
<dbReference type="GO" id="GO:0008168">
    <property type="term" value="F:methyltransferase activity"/>
    <property type="evidence" value="ECO:0007669"/>
    <property type="project" value="UniProtKB-KW"/>
</dbReference>
<dbReference type="Proteomes" id="UP000192257">
    <property type="component" value="Unassembled WGS sequence"/>
</dbReference>
<evidence type="ECO:0000259" key="1">
    <source>
        <dbReference type="Pfam" id="PF13649"/>
    </source>
</evidence>
<gene>
    <name evidence="2" type="ORF">TM35_000242060</name>
</gene>
<keyword evidence="2" id="KW-0808">Transferase</keyword>
<feature type="domain" description="Methyltransferase" evidence="1">
    <location>
        <begin position="43"/>
        <end position="136"/>
    </location>
</feature>
<proteinExistence type="predicted"/>
<dbReference type="VEuPathDB" id="TriTrypDB:TM35_000242060"/>
<keyword evidence="2" id="KW-0489">Methyltransferase</keyword>
<dbReference type="SUPFAM" id="SSF53335">
    <property type="entry name" value="S-adenosyl-L-methionine-dependent methyltransferases"/>
    <property type="match status" value="1"/>
</dbReference>
<dbReference type="InterPro" id="IPR041698">
    <property type="entry name" value="Methyltransf_25"/>
</dbReference>
<evidence type="ECO:0000313" key="2">
    <source>
        <dbReference type="EMBL" id="ORC87056.1"/>
    </source>
</evidence>
<dbReference type="EMBL" id="NBCO01000024">
    <property type="protein sequence ID" value="ORC87056.1"/>
    <property type="molecule type" value="Genomic_DNA"/>
</dbReference>
<dbReference type="InterPro" id="IPR029063">
    <property type="entry name" value="SAM-dependent_MTases_sf"/>
</dbReference>
<accession>A0A1X0NQR6</accession>
<dbReference type="AlphaFoldDB" id="A0A1X0NQR6"/>
<organism evidence="2 3">
    <name type="scientific">Trypanosoma theileri</name>
    <dbReference type="NCBI Taxonomy" id="67003"/>
    <lineage>
        <taxon>Eukaryota</taxon>
        <taxon>Discoba</taxon>
        <taxon>Euglenozoa</taxon>
        <taxon>Kinetoplastea</taxon>
        <taxon>Metakinetoplastina</taxon>
        <taxon>Trypanosomatida</taxon>
        <taxon>Trypanosomatidae</taxon>
        <taxon>Trypanosoma</taxon>
    </lineage>
</organism>
<reference evidence="2 3" key="1">
    <citation type="submission" date="2017-03" db="EMBL/GenBank/DDBJ databases">
        <title>An alternative strategy for trypanosome survival in the mammalian bloodstream revealed through genome and transcriptome analysis of the ubiquitous bovine parasite Trypanosoma (Megatrypanum) theileri.</title>
        <authorList>
            <person name="Kelly S."/>
            <person name="Ivens A."/>
            <person name="Mott A."/>
            <person name="O'Neill E."/>
            <person name="Emms D."/>
            <person name="Macleod O."/>
            <person name="Voorheis P."/>
            <person name="Matthews J."/>
            <person name="Matthews K."/>
            <person name="Carrington M."/>
        </authorList>
    </citation>
    <scope>NUCLEOTIDE SEQUENCE [LARGE SCALE GENOMIC DNA]</scope>
    <source>
        <strain evidence="2">Edinburgh</strain>
    </source>
</reference>
<dbReference type="Pfam" id="PF13649">
    <property type="entry name" value="Methyltransf_25"/>
    <property type="match status" value="1"/>
</dbReference>
<comment type="caution">
    <text evidence="2">The sequence shown here is derived from an EMBL/GenBank/DDBJ whole genome shotgun (WGS) entry which is preliminary data.</text>
</comment>
<dbReference type="RefSeq" id="XP_028881122.1">
    <property type="nucleotide sequence ID" value="XM_029027618.1"/>
</dbReference>
<dbReference type="Gene3D" id="3.40.50.150">
    <property type="entry name" value="Vaccinia Virus protein VP39"/>
    <property type="match status" value="1"/>
</dbReference>
<dbReference type="GeneID" id="39987398"/>
<evidence type="ECO:0000313" key="3">
    <source>
        <dbReference type="Proteomes" id="UP000192257"/>
    </source>
</evidence>
<protein>
    <submittedName>
        <fullName evidence="2">Type 11 methyltransferase</fullName>
    </submittedName>
</protein>